<keyword evidence="3" id="KW-1185">Reference proteome</keyword>
<organism evidence="2 3">
    <name type="scientific">Psychrosphaera haliotis</name>
    <dbReference type="NCBI Taxonomy" id="555083"/>
    <lineage>
        <taxon>Bacteria</taxon>
        <taxon>Pseudomonadati</taxon>
        <taxon>Pseudomonadota</taxon>
        <taxon>Gammaproteobacteria</taxon>
        <taxon>Alteromonadales</taxon>
        <taxon>Pseudoalteromonadaceae</taxon>
        <taxon>Psychrosphaera</taxon>
    </lineage>
</organism>
<feature type="signal peptide" evidence="1">
    <location>
        <begin position="1"/>
        <end position="17"/>
    </location>
</feature>
<sequence length="134" mass="14545">MKKLLLILAALSFNSFAEIAVIVHPSNDSALDEKSVARIFTGKMKSFPNGNQIIPVNLDNSQAATSEFNEKVLKRSESQLKAYWSKLVFTGKGTPPQSVANSEEVLKLVSTNPSVIGYIDASKVTGDVKVVTKF</sequence>
<proteinExistence type="predicted"/>
<accession>A0A6N8FBQ1</accession>
<dbReference type="Proteomes" id="UP000439994">
    <property type="component" value="Unassembled WGS sequence"/>
</dbReference>
<keyword evidence="1" id="KW-0732">Signal</keyword>
<dbReference type="RefSeq" id="WP_155694878.1">
    <property type="nucleotide sequence ID" value="NZ_BAAAFQ010000001.1"/>
</dbReference>
<evidence type="ECO:0000313" key="2">
    <source>
        <dbReference type="EMBL" id="MUH71791.1"/>
    </source>
</evidence>
<dbReference type="SUPFAM" id="SSF53850">
    <property type="entry name" value="Periplasmic binding protein-like II"/>
    <property type="match status" value="1"/>
</dbReference>
<name>A0A6N8FBQ1_9GAMM</name>
<dbReference type="EMBL" id="WOCD01000002">
    <property type="protein sequence ID" value="MUH71791.1"/>
    <property type="molecule type" value="Genomic_DNA"/>
</dbReference>
<dbReference type="OrthoDB" id="5368544at2"/>
<feature type="chain" id="PRO_5026838482" evidence="1">
    <location>
        <begin position="18"/>
        <end position="134"/>
    </location>
</feature>
<gene>
    <name evidence="2" type="ORF">GNP35_04430</name>
</gene>
<evidence type="ECO:0000256" key="1">
    <source>
        <dbReference type="SAM" id="SignalP"/>
    </source>
</evidence>
<dbReference type="AlphaFoldDB" id="A0A6N8FBQ1"/>
<dbReference type="Gene3D" id="3.40.190.10">
    <property type="entry name" value="Periplasmic binding protein-like II"/>
    <property type="match status" value="1"/>
</dbReference>
<protein>
    <submittedName>
        <fullName evidence="2">Phosphate ABC transporter substrate-binding protein</fullName>
    </submittedName>
</protein>
<comment type="caution">
    <text evidence="2">The sequence shown here is derived from an EMBL/GenBank/DDBJ whole genome shotgun (WGS) entry which is preliminary data.</text>
</comment>
<reference evidence="2 3" key="1">
    <citation type="submission" date="2019-11" db="EMBL/GenBank/DDBJ databases">
        <title>P. haliotis isolates from Z. marina roots.</title>
        <authorList>
            <person name="Cohen M."/>
            <person name="Jospin G."/>
            <person name="Eisen J.A."/>
            <person name="Coil D.A."/>
        </authorList>
    </citation>
    <scope>NUCLEOTIDE SEQUENCE [LARGE SCALE GENOMIC DNA]</scope>
    <source>
        <strain evidence="2 3">UCD-MCMsp1aY</strain>
    </source>
</reference>
<evidence type="ECO:0000313" key="3">
    <source>
        <dbReference type="Proteomes" id="UP000439994"/>
    </source>
</evidence>